<reference evidence="2 3" key="1">
    <citation type="submission" date="2022-11" db="EMBL/GenBank/DDBJ databases">
        <title>Whole genome sequence of Eschrichtius robustus ER-17-0199.</title>
        <authorList>
            <person name="Bruniche-Olsen A."/>
            <person name="Black A.N."/>
            <person name="Fields C.J."/>
            <person name="Walden K."/>
            <person name="Dewoody J.A."/>
        </authorList>
    </citation>
    <scope>NUCLEOTIDE SEQUENCE [LARGE SCALE GENOMIC DNA]</scope>
    <source>
        <strain evidence="2">ER-17-0199</strain>
        <tissue evidence="2">Blubber</tissue>
    </source>
</reference>
<sequence>MVPKCALLFTGPPRRPSSLRSFTSKASPSTAGKEKSARGSESLADRGLRDPEEESNRFVLSCDHFPTLRHGKIQYHEHITEGFENMPAAFMGMLKGENLGKQ</sequence>
<accession>A0AB34HM57</accession>
<keyword evidence="3" id="KW-1185">Reference proteome</keyword>
<evidence type="ECO:0000256" key="1">
    <source>
        <dbReference type="SAM" id="MobiDB-lite"/>
    </source>
</evidence>
<evidence type="ECO:0000313" key="2">
    <source>
        <dbReference type="EMBL" id="KAJ8792654.1"/>
    </source>
</evidence>
<feature type="region of interest" description="Disordered" evidence="1">
    <location>
        <begin position="1"/>
        <end position="56"/>
    </location>
</feature>
<name>A0AB34HM57_ESCRO</name>
<proteinExistence type="predicted"/>
<gene>
    <name evidence="2" type="ORF">J1605_019873</name>
</gene>
<feature type="compositionally biased region" description="Basic and acidic residues" evidence="1">
    <location>
        <begin position="32"/>
        <end position="56"/>
    </location>
</feature>
<dbReference type="InterPro" id="IPR011032">
    <property type="entry name" value="GroES-like_sf"/>
</dbReference>
<comment type="caution">
    <text evidence="2">The sequence shown here is derived from an EMBL/GenBank/DDBJ whole genome shotgun (WGS) entry which is preliminary data.</text>
</comment>
<dbReference type="Gene3D" id="3.40.50.720">
    <property type="entry name" value="NAD(P)-binding Rossmann-like Domain"/>
    <property type="match status" value="1"/>
</dbReference>
<dbReference type="EMBL" id="JAIQCJ010001090">
    <property type="protein sequence ID" value="KAJ8792654.1"/>
    <property type="molecule type" value="Genomic_DNA"/>
</dbReference>
<evidence type="ECO:0000313" key="3">
    <source>
        <dbReference type="Proteomes" id="UP001159641"/>
    </source>
</evidence>
<protein>
    <submittedName>
        <fullName evidence="2">Uncharacterized protein</fullName>
    </submittedName>
</protein>
<organism evidence="2 3">
    <name type="scientific">Eschrichtius robustus</name>
    <name type="common">California gray whale</name>
    <name type="synonym">Eschrichtius gibbosus</name>
    <dbReference type="NCBI Taxonomy" id="9764"/>
    <lineage>
        <taxon>Eukaryota</taxon>
        <taxon>Metazoa</taxon>
        <taxon>Chordata</taxon>
        <taxon>Craniata</taxon>
        <taxon>Vertebrata</taxon>
        <taxon>Euteleostomi</taxon>
        <taxon>Mammalia</taxon>
        <taxon>Eutheria</taxon>
        <taxon>Laurasiatheria</taxon>
        <taxon>Artiodactyla</taxon>
        <taxon>Whippomorpha</taxon>
        <taxon>Cetacea</taxon>
        <taxon>Mysticeti</taxon>
        <taxon>Eschrichtiidae</taxon>
        <taxon>Eschrichtius</taxon>
    </lineage>
</organism>
<dbReference type="SUPFAM" id="SSF50129">
    <property type="entry name" value="GroES-like"/>
    <property type="match status" value="1"/>
</dbReference>
<dbReference type="Proteomes" id="UP001159641">
    <property type="component" value="Unassembled WGS sequence"/>
</dbReference>
<dbReference type="Gene3D" id="3.90.180.10">
    <property type="entry name" value="Medium-chain alcohol dehydrogenases, catalytic domain"/>
    <property type="match status" value="1"/>
</dbReference>
<feature type="compositionally biased region" description="Polar residues" evidence="1">
    <location>
        <begin position="18"/>
        <end position="30"/>
    </location>
</feature>
<dbReference type="AlphaFoldDB" id="A0AB34HM57"/>